<evidence type="ECO:0000256" key="4">
    <source>
        <dbReference type="ARBA" id="ARBA00023015"/>
    </source>
</evidence>
<comment type="subcellular location">
    <subcellularLocation>
        <location evidence="1 12 13">Nucleus</location>
    </subcellularLocation>
</comment>
<evidence type="ECO:0000256" key="3">
    <source>
        <dbReference type="ARBA" id="ARBA00022782"/>
    </source>
</evidence>
<comment type="similarity">
    <text evidence="10">Belongs to the WUS homeobox family.</text>
</comment>
<feature type="region of interest" description="Disordered" evidence="14">
    <location>
        <begin position="131"/>
        <end position="150"/>
    </location>
</feature>
<keyword evidence="5" id="KW-0287">Flowering</keyword>
<dbReference type="GO" id="GO:0050793">
    <property type="term" value="P:regulation of developmental process"/>
    <property type="evidence" value="ECO:0007669"/>
    <property type="project" value="InterPro"/>
</dbReference>
<keyword evidence="7 12" id="KW-0371">Homeobox</keyword>
<dbReference type="GO" id="GO:0003677">
    <property type="term" value="F:DNA binding"/>
    <property type="evidence" value="ECO:0007669"/>
    <property type="project" value="UniProtKB-UniRule"/>
</dbReference>
<evidence type="ECO:0000256" key="6">
    <source>
        <dbReference type="ARBA" id="ARBA00023125"/>
    </source>
</evidence>
<evidence type="ECO:0000256" key="1">
    <source>
        <dbReference type="ARBA" id="ARBA00004123"/>
    </source>
</evidence>
<evidence type="ECO:0000256" key="13">
    <source>
        <dbReference type="RuleBase" id="RU000682"/>
    </source>
</evidence>
<feature type="compositionally biased region" description="Basic residues" evidence="14">
    <location>
        <begin position="100"/>
        <end position="109"/>
    </location>
</feature>
<dbReference type="GO" id="GO:0003700">
    <property type="term" value="F:DNA-binding transcription factor activity"/>
    <property type="evidence" value="ECO:0007669"/>
    <property type="project" value="InterPro"/>
</dbReference>
<protein>
    <recommendedName>
        <fullName evidence="11">Protein WUSCHEL</fullName>
    </recommendedName>
</protein>
<name>S8D8G8_9LAMI</name>
<dbReference type="Pfam" id="PF00046">
    <property type="entry name" value="Homeodomain"/>
    <property type="match status" value="1"/>
</dbReference>
<keyword evidence="4" id="KW-0805">Transcription regulation</keyword>
<comment type="caution">
    <text evidence="16">The sequence shown here is derived from an EMBL/GenBank/DDBJ whole genome shotgun (WGS) entry which is preliminary data.</text>
</comment>
<feature type="region of interest" description="Disordered" evidence="14">
    <location>
        <begin position="215"/>
        <end position="240"/>
    </location>
</feature>
<dbReference type="AlphaFoldDB" id="S8D8G8"/>
<feature type="region of interest" description="Disordered" evidence="14">
    <location>
        <begin position="1"/>
        <end position="22"/>
    </location>
</feature>
<dbReference type="GO" id="GO:0009908">
    <property type="term" value="P:flower development"/>
    <property type="evidence" value="ECO:0007669"/>
    <property type="project" value="UniProtKB-KW"/>
</dbReference>
<dbReference type="InterPro" id="IPR044557">
    <property type="entry name" value="WOX8/9-like"/>
</dbReference>
<evidence type="ECO:0000256" key="2">
    <source>
        <dbReference type="ARBA" id="ARBA00022473"/>
    </source>
</evidence>
<evidence type="ECO:0000313" key="17">
    <source>
        <dbReference type="Proteomes" id="UP000015453"/>
    </source>
</evidence>
<evidence type="ECO:0000256" key="8">
    <source>
        <dbReference type="ARBA" id="ARBA00023163"/>
    </source>
</evidence>
<feature type="region of interest" description="Disordered" evidence="14">
    <location>
        <begin position="100"/>
        <end position="122"/>
    </location>
</feature>
<evidence type="ECO:0000313" key="16">
    <source>
        <dbReference type="EMBL" id="EPS73746.1"/>
    </source>
</evidence>
<keyword evidence="17" id="KW-1185">Reference proteome</keyword>
<evidence type="ECO:0000256" key="9">
    <source>
        <dbReference type="ARBA" id="ARBA00023242"/>
    </source>
</evidence>
<evidence type="ECO:0000259" key="15">
    <source>
        <dbReference type="PROSITE" id="PS50071"/>
    </source>
</evidence>
<evidence type="ECO:0000256" key="14">
    <source>
        <dbReference type="SAM" id="MobiDB-lite"/>
    </source>
</evidence>
<evidence type="ECO:0000256" key="7">
    <source>
        <dbReference type="ARBA" id="ARBA00023155"/>
    </source>
</evidence>
<sequence length="343" mass="37569">MSSSNRHWPSMFKSKPNHEHHHHLVAHRNSYSGKCGVEERTPEPKPRWNPRPEQIRILEGIFNSGMVNPPRDEIRRIRAQLQEYGQVGDANVFYWFQNRKSRSKHKQRQMAKSTPPPQQQQATTAITITATTAPSPSSPDNKETDPSTTNLVDLLNSTANTYAPSSVQFPAEGFLFPMQQQEAVGGGGGGGGGGYGFCDGGGGFLLSELMLMSQSDSKRDADDDAEDDDDDADDDDDGMKKKKKRMSFCYAAGTSSEAAVTPGIFDLTGDDGVGPATRSSPPSTVVVFINEVWFEIGSGPFNVREAFGEDAVLIQSTGHPVLTDEWGVTLQPLQHGGFYYLLR</sequence>
<dbReference type="GO" id="GO:0030154">
    <property type="term" value="P:cell differentiation"/>
    <property type="evidence" value="ECO:0007669"/>
    <property type="project" value="UniProtKB-KW"/>
</dbReference>
<feature type="compositionally biased region" description="Acidic residues" evidence="14">
    <location>
        <begin position="222"/>
        <end position="237"/>
    </location>
</feature>
<feature type="domain" description="Homeobox" evidence="15">
    <location>
        <begin position="41"/>
        <end position="106"/>
    </location>
</feature>
<dbReference type="PANTHER" id="PTHR47288:SF1">
    <property type="entry name" value="WUSCHEL-RELATED HOMEOBOX 9"/>
    <property type="match status" value="1"/>
</dbReference>
<dbReference type="SMART" id="SM00389">
    <property type="entry name" value="HOX"/>
    <property type="match status" value="1"/>
</dbReference>
<dbReference type="Gene3D" id="1.10.10.60">
    <property type="entry name" value="Homeodomain-like"/>
    <property type="match status" value="1"/>
</dbReference>
<evidence type="ECO:0000256" key="10">
    <source>
        <dbReference type="ARBA" id="ARBA00024040"/>
    </source>
</evidence>
<dbReference type="InterPro" id="IPR009057">
    <property type="entry name" value="Homeodomain-like_sf"/>
</dbReference>
<dbReference type="EMBL" id="AUSU01000321">
    <property type="protein sequence ID" value="EPS73746.1"/>
    <property type="molecule type" value="Genomic_DNA"/>
</dbReference>
<keyword evidence="2" id="KW-0217">Developmental protein</keyword>
<feature type="DNA-binding region" description="Homeobox" evidence="12">
    <location>
        <begin position="43"/>
        <end position="107"/>
    </location>
</feature>
<evidence type="ECO:0000256" key="5">
    <source>
        <dbReference type="ARBA" id="ARBA00023089"/>
    </source>
</evidence>
<organism evidence="16 17">
    <name type="scientific">Genlisea aurea</name>
    <dbReference type="NCBI Taxonomy" id="192259"/>
    <lineage>
        <taxon>Eukaryota</taxon>
        <taxon>Viridiplantae</taxon>
        <taxon>Streptophyta</taxon>
        <taxon>Embryophyta</taxon>
        <taxon>Tracheophyta</taxon>
        <taxon>Spermatophyta</taxon>
        <taxon>Magnoliopsida</taxon>
        <taxon>eudicotyledons</taxon>
        <taxon>Gunneridae</taxon>
        <taxon>Pentapetalae</taxon>
        <taxon>asterids</taxon>
        <taxon>lamiids</taxon>
        <taxon>Lamiales</taxon>
        <taxon>Lentibulariaceae</taxon>
        <taxon>Genlisea</taxon>
    </lineage>
</organism>
<feature type="non-terminal residue" evidence="16">
    <location>
        <position position="343"/>
    </location>
</feature>
<dbReference type="OrthoDB" id="1935198at2759"/>
<gene>
    <name evidence="16" type="ORF">M569_01010</name>
</gene>
<reference evidence="16 17" key="1">
    <citation type="journal article" date="2013" name="BMC Genomics">
        <title>The miniature genome of a carnivorous plant Genlisea aurea contains a low number of genes and short non-coding sequences.</title>
        <authorList>
            <person name="Leushkin E.V."/>
            <person name="Sutormin R.A."/>
            <person name="Nabieva E.R."/>
            <person name="Penin A.A."/>
            <person name="Kondrashov A.S."/>
            <person name="Logacheva M.D."/>
        </authorList>
    </citation>
    <scope>NUCLEOTIDE SEQUENCE [LARGE SCALE GENOMIC DNA]</scope>
</reference>
<dbReference type="PROSITE" id="PS50071">
    <property type="entry name" value="HOMEOBOX_2"/>
    <property type="match status" value="1"/>
</dbReference>
<dbReference type="FunFam" id="1.10.10.60:FF:000118">
    <property type="entry name" value="WUSCHEL-related homeobox 11"/>
    <property type="match status" value="1"/>
</dbReference>
<keyword evidence="3" id="KW-0221">Differentiation</keyword>
<dbReference type="PANTHER" id="PTHR47288">
    <property type="entry name" value="WUSCHEL-RELATED HOMEOBOX 9"/>
    <property type="match status" value="1"/>
</dbReference>
<keyword evidence="6 12" id="KW-0238">DNA-binding</keyword>
<keyword evidence="8" id="KW-0804">Transcription</keyword>
<evidence type="ECO:0000256" key="12">
    <source>
        <dbReference type="PROSITE-ProRule" id="PRU00108"/>
    </source>
</evidence>
<dbReference type="Proteomes" id="UP000015453">
    <property type="component" value="Unassembled WGS sequence"/>
</dbReference>
<accession>S8D8G8</accession>
<proteinExistence type="inferred from homology"/>
<dbReference type="InterPro" id="IPR001356">
    <property type="entry name" value="HD"/>
</dbReference>
<evidence type="ECO:0000256" key="11">
    <source>
        <dbReference type="ARBA" id="ARBA00068485"/>
    </source>
</evidence>
<dbReference type="SUPFAM" id="SSF46689">
    <property type="entry name" value="Homeodomain-like"/>
    <property type="match status" value="1"/>
</dbReference>
<dbReference type="GO" id="GO:0005634">
    <property type="term" value="C:nucleus"/>
    <property type="evidence" value="ECO:0007669"/>
    <property type="project" value="UniProtKB-SubCell"/>
</dbReference>
<keyword evidence="9 12" id="KW-0539">Nucleus</keyword>
<dbReference type="CDD" id="cd00086">
    <property type="entry name" value="homeodomain"/>
    <property type="match status" value="1"/>
</dbReference>